<feature type="compositionally biased region" description="Basic and acidic residues" evidence="2">
    <location>
        <begin position="24"/>
        <end position="35"/>
    </location>
</feature>
<feature type="coiled-coil region" evidence="1">
    <location>
        <begin position="330"/>
        <end position="399"/>
    </location>
</feature>
<evidence type="ECO:0000313" key="5">
    <source>
        <dbReference type="Proteomes" id="UP000221165"/>
    </source>
</evidence>
<name>A0A2C6KMM6_9APIC</name>
<dbReference type="InterPro" id="IPR024317">
    <property type="entry name" value="Dynein_heavy_chain_D4_dom"/>
</dbReference>
<dbReference type="Proteomes" id="UP000221165">
    <property type="component" value="Unassembled WGS sequence"/>
</dbReference>
<evidence type="ECO:0000259" key="3">
    <source>
        <dbReference type="Pfam" id="PF12780"/>
    </source>
</evidence>
<dbReference type="InterPro" id="IPR026983">
    <property type="entry name" value="DHC"/>
</dbReference>
<feature type="region of interest" description="Disordered" evidence="2">
    <location>
        <begin position="1"/>
        <end position="42"/>
    </location>
</feature>
<gene>
    <name evidence="4" type="ORF">CSUI_008462</name>
</gene>
<feature type="region of interest" description="Disordered" evidence="2">
    <location>
        <begin position="197"/>
        <end position="247"/>
    </location>
</feature>
<feature type="compositionally biased region" description="Low complexity" evidence="2">
    <location>
        <begin position="197"/>
        <end position="212"/>
    </location>
</feature>
<dbReference type="Pfam" id="PF12780">
    <property type="entry name" value="AAA_8"/>
    <property type="match status" value="1"/>
</dbReference>
<dbReference type="GO" id="GO:0051959">
    <property type="term" value="F:dynein light intermediate chain binding"/>
    <property type="evidence" value="ECO:0007669"/>
    <property type="project" value="InterPro"/>
</dbReference>
<feature type="domain" description="Dynein heavy chain AAA module D4" evidence="3">
    <location>
        <begin position="46"/>
        <end position="189"/>
    </location>
</feature>
<protein>
    <submittedName>
        <fullName evidence="4">Atpase family associated with various cellular activities domain-containing protein</fullName>
    </submittedName>
</protein>
<dbReference type="GO" id="GO:0030286">
    <property type="term" value="C:dynein complex"/>
    <property type="evidence" value="ECO:0007669"/>
    <property type="project" value="InterPro"/>
</dbReference>
<evidence type="ECO:0000256" key="2">
    <source>
        <dbReference type="SAM" id="MobiDB-lite"/>
    </source>
</evidence>
<dbReference type="Gene3D" id="3.40.50.300">
    <property type="entry name" value="P-loop containing nucleotide triphosphate hydrolases"/>
    <property type="match status" value="1"/>
</dbReference>
<evidence type="ECO:0000313" key="4">
    <source>
        <dbReference type="EMBL" id="PHJ17714.1"/>
    </source>
</evidence>
<comment type="caution">
    <text evidence="4">The sequence shown here is derived from an EMBL/GenBank/DDBJ whole genome shotgun (WGS) entry which is preliminary data.</text>
</comment>
<keyword evidence="1" id="KW-0175">Coiled coil</keyword>
<dbReference type="VEuPathDB" id="ToxoDB:CSUI_008462"/>
<dbReference type="GO" id="GO:0045505">
    <property type="term" value="F:dynein intermediate chain binding"/>
    <property type="evidence" value="ECO:0007669"/>
    <property type="project" value="InterPro"/>
</dbReference>
<organism evidence="4 5">
    <name type="scientific">Cystoisospora suis</name>
    <dbReference type="NCBI Taxonomy" id="483139"/>
    <lineage>
        <taxon>Eukaryota</taxon>
        <taxon>Sar</taxon>
        <taxon>Alveolata</taxon>
        <taxon>Apicomplexa</taxon>
        <taxon>Conoidasida</taxon>
        <taxon>Coccidia</taxon>
        <taxon>Eucoccidiorida</taxon>
        <taxon>Eimeriorina</taxon>
        <taxon>Sarcocystidae</taxon>
        <taxon>Cystoisospora</taxon>
    </lineage>
</organism>
<feature type="non-terminal residue" evidence="4">
    <location>
        <position position="408"/>
    </location>
</feature>
<dbReference type="InterPro" id="IPR027417">
    <property type="entry name" value="P-loop_NTPase"/>
</dbReference>
<keyword evidence="5" id="KW-1185">Reference proteome</keyword>
<proteinExistence type="predicted"/>
<dbReference type="GO" id="GO:0007018">
    <property type="term" value="P:microtubule-based movement"/>
    <property type="evidence" value="ECO:0007669"/>
    <property type="project" value="InterPro"/>
</dbReference>
<reference evidence="4 5" key="1">
    <citation type="journal article" date="2017" name="Int. J. Parasitol.">
        <title>The genome of the protozoan parasite Cystoisospora suis and a reverse vaccinology approach to identify vaccine candidates.</title>
        <authorList>
            <person name="Palmieri N."/>
            <person name="Shrestha A."/>
            <person name="Ruttkowski B."/>
            <person name="Beck T."/>
            <person name="Vogl C."/>
            <person name="Tomley F."/>
            <person name="Blake D.P."/>
            <person name="Joachim A."/>
        </authorList>
    </citation>
    <scope>NUCLEOTIDE SEQUENCE [LARGE SCALE GENOMIC DNA]</scope>
    <source>
        <strain evidence="4 5">Wien I</strain>
    </source>
</reference>
<evidence type="ECO:0000256" key="1">
    <source>
        <dbReference type="SAM" id="Coils"/>
    </source>
</evidence>
<dbReference type="GeneID" id="94431806"/>
<dbReference type="RefSeq" id="XP_067919429.1">
    <property type="nucleotide sequence ID" value="XM_068068595.1"/>
</dbReference>
<feature type="compositionally biased region" description="Gly residues" evidence="2">
    <location>
        <begin position="219"/>
        <end position="228"/>
    </location>
</feature>
<dbReference type="OrthoDB" id="5593012at2759"/>
<dbReference type="Gene3D" id="1.20.920.20">
    <property type="match status" value="1"/>
</dbReference>
<accession>A0A2C6KMM6</accession>
<dbReference type="PANTHER" id="PTHR46961:SF3">
    <property type="entry name" value="AAA+ ATPASE DOMAIN-CONTAINING PROTEIN"/>
    <property type="match status" value="1"/>
</dbReference>
<sequence length="408" mass="45217">MTQEEEPSSSSSSSDSSSSVGSKKAGEKGSGEGRQHSSSSASANLLDQFRECEKKFLLQAGLSHGRPTAFMLNDTQIIEESLLEDINALLSTGEVPGIFDPDTEDAILQDLLPLAKESNRELSKDAIFQFFYERVACNLHIVLCMSPVGSALRNRIQLFPSLLSCCTVDFFDVWGTDSLYEVGKDYFLSVSSLDHPASHHLSSSSSPTTTTPSKERGLGDGQGRTAGGGEEEEGERFSHPLKSPIEGGSPYDERIRTHADLCVKIHQQVIQSAAEFHEHLGRPVYITPKCFLDLINLATKLRYERKQELLRQRTLLSTGLYKLTQTNEEIKHLRKELEALEPVLQKKKEESEQLMATVESDKAAACIEQEKVSEERKAVEEKRQEIALLQAEAQREVDKAMPALDAAM</sequence>
<dbReference type="PANTHER" id="PTHR46961">
    <property type="entry name" value="DYNEIN HEAVY CHAIN 1, AXONEMAL-LIKE PROTEIN"/>
    <property type="match status" value="1"/>
</dbReference>
<dbReference type="EMBL" id="MIGC01004739">
    <property type="protein sequence ID" value="PHJ17714.1"/>
    <property type="molecule type" value="Genomic_DNA"/>
</dbReference>
<dbReference type="AlphaFoldDB" id="A0A2C6KMM6"/>
<feature type="compositionally biased region" description="Low complexity" evidence="2">
    <location>
        <begin position="8"/>
        <end position="23"/>
    </location>
</feature>